<sequence length="276" mass="32493">MKISYEILTEVQFEHEYFKGIFSVFKIRPTTASSKILLNFGMEFREQYGRFYIYFDIFHAGVKRSREELLLKRMNLIFTIELVDSQFFNYTARFETKLSQELFYFSNPKRDNEFLHKKSLVSNDDLYKYTSRFFREPGLVKPFGILALKLSTDLRKVYVIRFEAMATYWRYVLVSDYLKAIPNAIVIDKEKQQVFIGPKSITLPSGAIYNCFVSPEPIKLSCKALNRYQLLESSAERPLNGRVIIRALQNPNHTYLSLLPPEEDAEPNRNYSEIII</sequence>
<evidence type="ECO:0000313" key="2">
    <source>
        <dbReference type="Proteomes" id="UP000636110"/>
    </source>
</evidence>
<protein>
    <recommendedName>
        <fullName evidence="3">DUF4238 domain-containing protein</fullName>
    </recommendedName>
</protein>
<evidence type="ECO:0000313" key="1">
    <source>
        <dbReference type="EMBL" id="MBB2147965.1"/>
    </source>
</evidence>
<proteinExistence type="predicted"/>
<organism evidence="1 2">
    <name type="scientific">Pedobacter gandavensis</name>
    <dbReference type="NCBI Taxonomy" id="2679963"/>
    <lineage>
        <taxon>Bacteria</taxon>
        <taxon>Pseudomonadati</taxon>
        <taxon>Bacteroidota</taxon>
        <taxon>Sphingobacteriia</taxon>
        <taxon>Sphingobacteriales</taxon>
        <taxon>Sphingobacteriaceae</taxon>
        <taxon>Pedobacter</taxon>
    </lineage>
</organism>
<name>A0ABR6ERS5_9SPHI</name>
<dbReference type="EMBL" id="WNXC01000001">
    <property type="protein sequence ID" value="MBB2147965.1"/>
    <property type="molecule type" value="Genomic_DNA"/>
</dbReference>
<dbReference type="RefSeq" id="WP_182953439.1">
    <property type="nucleotide sequence ID" value="NZ_WNXC01000001.1"/>
</dbReference>
<evidence type="ECO:0008006" key="3">
    <source>
        <dbReference type="Google" id="ProtNLM"/>
    </source>
</evidence>
<keyword evidence="2" id="KW-1185">Reference proteome</keyword>
<comment type="caution">
    <text evidence="1">The sequence shown here is derived from an EMBL/GenBank/DDBJ whole genome shotgun (WGS) entry which is preliminary data.</text>
</comment>
<accession>A0ABR6ERS5</accession>
<reference evidence="1 2" key="1">
    <citation type="submission" date="2019-11" db="EMBL/GenBank/DDBJ databases">
        <title>Description of Pedobacter sp. LMG 31462T.</title>
        <authorList>
            <person name="Carlier A."/>
            <person name="Qi S."/>
            <person name="Vandamme P."/>
        </authorList>
    </citation>
    <scope>NUCLEOTIDE SEQUENCE [LARGE SCALE GENOMIC DNA]</scope>
    <source>
        <strain evidence="1 2">LMG 31462</strain>
    </source>
</reference>
<gene>
    <name evidence="1" type="ORF">GM920_03470</name>
</gene>
<dbReference type="Proteomes" id="UP000636110">
    <property type="component" value="Unassembled WGS sequence"/>
</dbReference>